<evidence type="ECO:0000256" key="1">
    <source>
        <dbReference type="SAM" id="MobiDB-lite"/>
    </source>
</evidence>
<feature type="compositionally biased region" description="Acidic residues" evidence="1">
    <location>
        <begin position="53"/>
        <end position="64"/>
    </location>
</feature>
<feature type="domain" description="Hyaluronan/mRNA-binding protein" evidence="2">
    <location>
        <begin position="21"/>
        <end position="100"/>
    </location>
</feature>
<feature type="compositionally biased region" description="Basic and acidic residues" evidence="1">
    <location>
        <begin position="13"/>
        <end position="22"/>
    </location>
</feature>
<dbReference type="AlphaFoldDB" id="A0A4Y9ZHK9"/>
<dbReference type="STRING" id="135208.A0A4Y9ZHK9"/>
<comment type="caution">
    <text evidence="3">The sequence shown here is derived from an EMBL/GenBank/DDBJ whole genome shotgun (WGS) entry which is preliminary data.</text>
</comment>
<evidence type="ECO:0000313" key="4">
    <source>
        <dbReference type="Proteomes" id="UP000298061"/>
    </source>
</evidence>
<feature type="region of interest" description="Disordered" evidence="1">
    <location>
        <begin position="1"/>
        <end position="103"/>
    </location>
</feature>
<dbReference type="InterPro" id="IPR006861">
    <property type="entry name" value="HABP4_PAIRBP1-bd"/>
</dbReference>
<dbReference type="OrthoDB" id="2562681at2759"/>
<evidence type="ECO:0000313" key="3">
    <source>
        <dbReference type="EMBL" id="TFY73660.1"/>
    </source>
</evidence>
<proteinExistence type="predicted"/>
<accession>A0A4Y9ZHK9</accession>
<sequence>MTRTNRSTSPRAIIKDRSEPRTGLDSSMRKGGAGAHNWGSINEELRFEKEALGDEAQELEEEEAGAGTSVSPAAREKAEKAARKRSPSVSEEEREQALNVRKNALKSGKEIDLGTIARTSRAVSSSPPKNVPIVTAAASTEVLPERAVSP</sequence>
<feature type="compositionally biased region" description="Basic and acidic residues" evidence="1">
    <location>
        <begin position="43"/>
        <end position="52"/>
    </location>
</feature>
<name>A0A4Y9ZHK9_9AGAM</name>
<feature type="compositionally biased region" description="Polar residues" evidence="1">
    <location>
        <begin position="1"/>
        <end position="10"/>
    </location>
</feature>
<reference evidence="3 4" key="1">
    <citation type="submission" date="2019-02" db="EMBL/GenBank/DDBJ databases">
        <title>Genome sequencing of the rare red list fungi Hericium alpestre (H. flagellum).</title>
        <authorList>
            <person name="Buettner E."/>
            <person name="Kellner H."/>
        </authorList>
    </citation>
    <scope>NUCLEOTIDE SEQUENCE [LARGE SCALE GENOMIC DNA]</scope>
    <source>
        <strain evidence="3 4">DSM 108284</strain>
    </source>
</reference>
<protein>
    <recommendedName>
        <fullName evidence="2">Hyaluronan/mRNA-binding protein domain-containing protein</fullName>
    </recommendedName>
</protein>
<dbReference type="Proteomes" id="UP000298061">
    <property type="component" value="Unassembled WGS sequence"/>
</dbReference>
<dbReference type="EMBL" id="SFCI01002657">
    <property type="protein sequence ID" value="TFY73660.1"/>
    <property type="molecule type" value="Genomic_DNA"/>
</dbReference>
<evidence type="ECO:0000259" key="2">
    <source>
        <dbReference type="Pfam" id="PF04774"/>
    </source>
</evidence>
<dbReference type="Pfam" id="PF04774">
    <property type="entry name" value="HABP4_PAI-RBP1"/>
    <property type="match status" value="1"/>
</dbReference>
<gene>
    <name evidence="3" type="ORF">EWM64_g10353</name>
</gene>
<keyword evidence="4" id="KW-1185">Reference proteome</keyword>
<organism evidence="3 4">
    <name type="scientific">Hericium alpestre</name>
    <dbReference type="NCBI Taxonomy" id="135208"/>
    <lineage>
        <taxon>Eukaryota</taxon>
        <taxon>Fungi</taxon>
        <taxon>Dikarya</taxon>
        <taxon>Basidiomycota</taxon>
        <taxon>Agaricomycotina</taxon>
        <taxon>Agaricomycetes</taxon>
        <taxon>Russulales</taxon>
        <taxon>Hericiaceae</taxon>
        <taxon>Hericium</taxon>
    </lineage>
</organism>